<reference evidence="2 3" key="1">
    <citation type="submission" date="2023-09" db="EMBL/GenBank/DDBJ databases">
        <title>Nesidiocoris tenuis whole genome shotgun sequence.</title>
        <authorList>
            <person name="Shibata T."/>
            <person name="Shimoda M."/>
            <person name="Kobayashi T."/>
            <person name="Uehara T."/>
        </authorList>
    </citation>
    <scope>NUCLEOTIDE SEQUENCE [LARGE SCALE GENOMIC DNA]</scope>
    <source>
        <strain evidence="2 3">Japan</strain>
    </source>
</reference>
<gene>
    <name evidence="2" type="ORF">NTJ_09299</name>
</gene>
<proteinExistence type="predicted"/>
<dbReference type="Proteomes" id="UP001307889">
    <property type="component" value="Chromosome 7"/>
</dbReference>
<protein>
    <submittedName>
        <fullName evidence="2">Uncharacterized protein</fullName>
    </submittedName>
</protein>
<evidence type="ECO:0000313" key="3">
    <source>
        <dbReference type="Proteomes" id="UP001307889"/>
    </source>
</evidence>
<name>A0ABN7AX02_9HEMI</name>
<accession>A0ABN7AX02</accession>
<organism evidence="2 3">
    <name type="scientific">Nesidiocoris tenuis</name>
    <dbReference type="NCBI Taxonomy" id="355587"/>
    <lineage>
        <taxon>Eukaryota</taxon>
        <taxon>Metazoa</taxon>
        <taxon>Ecdysozoa</taxon>
        <taxon>Arthropoda</taxon>
        <taxon>Hexapoda</taxon>
        <taxon>Insecta</taxon>
        <taxon>Pterygota</taxon>
        <taxon>Neoptera</taxon>
        <taxon>Paraneoptera</taxon>
        <taxon>Hemiptera</taxon>
        <taxon>Heteroptera</taxon>
        <taxon>Panheteroptera</taxon>
        <taxon>Cimicomorpha</taxon>
        <taxon>Miridae</taxon>
        <taxon>Dicyphina</taxon>
        <taxon>Nesidiocoris</taxon>
    </lineage>
</organism>
<sequence>MCGFNQYFFAFLTLCVALIYGASIQSAPRQKIIDMSNTAAPTGSDCEMRTPCAWGVYVPFTRQFDYYMKNTCKCPKGTDCTRMDDDISVSAYIYRCIKWDPNNTQIYHDPYSVFPIKLPDHVTRST</sequence>
<evidence type="ECO:0000256" key="1">
    <source>
        <dbReference type="SAM" id="SignalP"/>
    </source>
</evidence>
<evidence type="ECO:0000313" key="2">
    <source>
        <dbReference type="EMBL" id="BES96488.1"/>
    </source>
</evidence>
<keyword evidence="3" id="KW-1185">Reference proteome</keyword>
<keyword evidence="1" id="KW-0732">Signal</keyword>
<feature type="chain" id="PRO_5046335461" evidence="1">
    <location>
        <begin position="22"/>
        <end position="126"/>
    </location>
</feature>
<feature type="signal peptide" evidence="1">
    <location>
        <begin position="1"/>
        <end position="21"/>
    </location>
</feature>
<dbReference type="EMBL" id="AP028915">
    <property type="protein sequence ID" value="BES96488.1"/>
    <property type="molecule type" value="Genomic_DNA"/>
</dbReference>